<name>A0A4C1YW99_EUMVA</name>
<evidence type="ECO:0000313" key="3">
    <source>
        <dbReference type="Proteomes" id="UP000299102"/>
    </source>
</evidence>
<accession>A0A4C1YW99</accession>
<keyword evidence="1" id="KW-0812">Transmembrane</keyword>
<feature type="transmembrane region" description="Helical" evidence="1">
    <location>
        <begin position="157"/>
        <end position="186"/>
    </location>
</feature>
<organism evidence="2 3">
    <name type="scientific">Eumeta variegata</name>
    <name type="common">Bagworm moth</name>
    <name type="synonym">Eumeta japonica</name>
    <dbReference type="NCBI Taxonomy" id="151549"/>
    <lineage>
        <taxon>Eukaryota</taxon>
        <taxon>Metazoa</taxon>
        <taxon>Ecdysozoa</taxon>
        <taxon>Arthropoda</taxon>
        <taxon>Hexapoda</taxon>
        <taxon>Insecta</taxon>
        <taxon>Pterygota</taxon>
        <taxon>Neoptera</taxon>
        <taxon>Endopterygota</taxon>
        <taxon>Lepidoptera</taxon>
        <taxon>Glossata</taxon>
        <taxon>Ditrysia</taxon>
        <taxon>Tineoidea</taxon>
        <taxon>Psychidae</taxon>
        <taxon>Oiketicinae</taxon>
        <taxon>Eumeta</taxon>
    </lineage>
</organism>
<evidence type="ECO:0000256" key="1">
    <source>
        <dbReference type="SAM" id="Phobius"/>
    </source>
</evidence>
<sequence>MGGQGEPPLFTVDPGLYVVEIDEKSVYPISRGKKTTPAIGAPQAAPARWWKQTAQCSHLVARGRKRGSDAGSEQRSLFAEMKERLGPGGVRCKSHKMTPRPRTRFLCCIPVEGTAKALGYFQASIATAGILVILRHIVTLFYPLVHYASADYEFLNIVSAIAIMLSCVLLILGLCLTLAVFLLVGIEKRRPGYVLTYLICGTLGTLALAIYWVIMISNGSPFVSYDWSVEIFFVIIVYSMSLIAACIVYYNIKVEKRCNVIYNVLQENNCNVKDVAEKNVV</sequence>
<dbReference type="AlphaFoldDB" id="A0A4C1YW99"/>
<keyword evidence="1" id="KW-1133">Transmembrane helix</keyword>
<keyword evidence="1" id="KW-0472">Membrane</keyword>
<feature type="transmembrane region" description="Helical" evidence="1">
    <location>
        <begin position="193"/>
        <end position="215"/>
    </location>
</feature>
<feature type="transmembrane region" description="Helical" evidence="1">
    <location>
        <begin position="125"/>
        <end position="145"/>
    </location>
</feature>
<feature type="transmembrane region" description="Helical" evidence="1">
    <location>
        <begin position="227"/>
        <end position="250"/>
    </location>
</feature>
<dbReference type="Proteomes" id="UP000299102">
    <property type="component" value="Unassembled WGS sequence"/>
</dbReference>
<reference evidence="2 3" key="1">
    <citation type="journal article" date="2019" name="Commun. Biol.">
        <title>The bagworm genome reveals a unique fibroin gene that provides high tensile strength.</title>
        <authorList>
            <person name="Kono N."/>
            <person name="Nakamura H."/>
            <person name="Ohtoshi R."/>
            <person name="Tomita M."/>
            <person name="Numata K."/>
            <person name="Arakawa K."/>
        </authorList>
    </citation>
    <scope>NUCLEOTIDE SEQUENCE [LARGE SCALE GENOMIC DNA]</scope>
</reference>
<comment type="caution">
    <text evidence="2">The sequence shown here is derived from an EMBL/GenBank/DDBJ whole genome shotgun (WGS) entry which is preliminary data.</text>
</comment>
<evidence type="ECO:0000313" key="2">
    <source>
        <dbReference type="EMBL" id="GBP78929.1"/>
    </source>
</evidence>
<gene>
    <name evidence="2" type="ORF">EVAR_55969_1</name>
</gene>
<dbReference type="EMBL" id="BGZK01001392">
    <property type="protein sequence ID" value="GBP78929.1"/>
    <property type="molecule type" value="Genomic_DNA"/>
</dbReference>
<keyword evidence="3" id="KW-1185">Reference proteome</keyword>
<proteinExistence type="predicted"/>
<protein>
    <submittedName>
        <fullName evidence="2">Uncharacterized protein</fullName>
    </submittedName>
</protein>